<feature type="transmembrane region" description="Helical" evidence="1">
    <location>
        <begin position="244"/>
        <end position="265"/>
    </location>
</feature>
<keyword evidence="1" id="KW-1133">Transmembrane helix</keyword>
<organism evidence="2 3">
    <name type="scientific">Archangium violaceum Cb vi76</name>
    <dbReference type="NCBI Taxonomy" id="1406225"/>
    <lineage>
        <taxon>Bacteria</taxon>
        <taxon>Pseudomonadati</taxon>
        <taxon>Myxococcota</taxon>
        <taxon>Myxococcia</taxon>
        <taxon>Myxococcales</taxon>
        <taxon>Cystobacterineae</taxon>
        <taxon>Archangiaceae</taxon>
        <taxon>Archangium</taxon>
    </lineage>
</organism>
<feature type="transmembrane region" description="Helical" evidence="1">
    <location>
        <begin position="285"/>
        <end position="304"/>
    </location>
</feature>
<feature type="transmembrane region" description="Helical" evidence="1">
    <location>
        <begin position="42"/>
        <end position="62"/>
    </location>
</feature>
<keyword evidence="1" id="KW-0472">Membrane</keyword>
<proteinExistence type="predicted"/>
<gene>
    <name evidence="2" type="ORF">Q664_19060</name>
</gene>
<dbReference type="PANTHER" id="PTHR43044">
    <property type="match status" value="1"/>
</dbReference>
<dbReference type="AlphaFoldDB" id="A0A084STT3"/>
<name>A0A084STT3_9BACT</name>
<feature type="transmembrane region" description="Helical" evidence="1">
    <location>
        <begin position="126"/>
        <end position="145"/>
    </location>
</feature>
<feature type="transmembrane region" description="Helical" evidence="1">
    <location>
        <begin position="345"/>
        <end position="363"/>
    </location>
</feature>
<accession>A0A084STT3</accession>
<feature type="transmembrane region" description="Helical" evidence="1">
    <location>
        <begin position="83"/>
        <end position="106"/>
    </location>
</feature>
<evidence type="ECO:0008006" key="4">
    <source>
        <dbReference type="Google" id="ProtNLM"/>
    </source>
</evidence>
<feature type="transmembrane region" description="Helical" evidence="1">
    <location>
        <begin position="311"/>
        <end position="333"/>
    </location>
</feature>
<dbReference type="RefSeq" id="WP_043397051.1">
    <property type="nucleotide sequence ID" value="NZ_JPMI01000125.1"/>
</dbReference>
<dbReference type="Proteomes" id="UP000028547">
    <property type="component" value="Unassembled WGS sequence"/>
</dbReference>
<feature type="transmembrane region" description="Helical" evidence="1">
    <location>
        <begin position="166"/>
        <end position="189"/>
    </location>
</feature>
<sequence>MSSSGIVVGPNVRRICMAVAALGLSALGAGLALSPTRGFSSLLINGFFFLTLALGGAVFLALNSVANAGWYTVFKRIPEAFASYVPVGAASLLVVLAGLPSLYLWARPGVMETDHLLHQKAAFLNAPGFALRMAVMLAIWAFFTWRLRRNSLAQDSDASPHPTQRNVATSAVFLVLFSITFCLASFDWLMSLEPHWFSTIYGLYNIAGMLASSVAAITLAVVLMKGSGRMKEINTSHLHDLGKLMFGFATLWAYLWFSQFLLIWYSNIPEETVYFIHRMHGGWAPLFYLNLALNWAVPFVLLLPKPAKRNPFHLCVVAGIMLAGRWLDLHLMISPANMPEYTGVGVWDAAGLLGLGALFVLTVTRTMGSVPLIARHDPYLVESLHHHT</sequence>
<keyword evidence="1" id="KW-0812">Transmembrane</keyword>
<evidence type="ECO:0000256" key="1">
    <source>
        <dbReference type="SAM" id="Phobius"/>
    </source>
</evidence>
<protein>
    <recommendedName>
        <fullName evidence="4">Quinol:cytochrome C oxidoreductase</fullName>
    </recommendedName>
</protein>
<comment type="caution">
    <text evidence="2">The sequence shown here is derived from an EMBL/GenBank/DDBJ whole genome shotgun (WGS) entry which is preliminary data.</text>
</comment>
<dbReference type="PANTHER" id="PTHR43044:SF1">
    <property type="entry name" value="QUINOL:CYTOCHROME C OXIDOREDUCTASE QUINONE-BINDING SUBUNIT 2"/>
    <property type="match status" value="1"/>
</dbReference>
<evidence type="ECO:0000313" key="2">
    <source>
        <dbReference type="EMBL" id="KFA91868.1"/>
    </source>
</evidence>
<dbReference type="EMBL" id="JPMI01000125">
    <property type="protein sequence ID" value="KFA91868.1"/>
    <property type="molecule type" value="Genomic_DNA"/>
</dbReference>
<evidence type="ECO:0000313" key="3">
    <source>
        <dbReference type="Proteomes" id="UP000028547"/>
    </source>
</evidence>
<reference evidence="2 3" key="1">
    <citation type="submission" date="2014-07" db="EMBL/GenBank/DDBJ databases">
        <title>Draft Genome Sequence of Gephyronic Acid Producer, Cystobacter violaceus Strain Cb vi76.</title>
        <authorList>
            <person name="Stevens D.C."/>
            <person name="Young J."/>
            <person name="Carmichael R."/>
            <person name="Tan J."/>
            <person name="Taylor R.E."/>
        </authorList>
    </citation>
    <scope>NUCLEOTIDE SEQUENCE [LARGE SCALE GENOMIC DNA]</scope>
    <source>
        <strain evidence="2 3">Cb vi76</strain>
    </source>
</reference>
<feature type="transmembrane region" description="Helical" evidence="1">
    <location>
        <begin position="201"/>
        <end position="223"/>
    </location>
</feature>